<comment type="similarity">
    <text evidence="2 5">Belongs to the MET18/MMS19 family.</text>
</comment>
<dbReference type="GO" id="GO:0016226">
    <property type="term" value="P:iron-sulfur cluster assembly"/>
    <property type="evidence" value="ECO:0007669"/>
    <property type="project" value="UniProtKB-UniRule"/>
</dbReference>
<dbReference type="GO" id="GO:0005634">
    <property type="term" value="C:nucleus"/>
    <property type="evidence" value="ECO:0007669"/>
    <property type="project" value="UniProtKB-SubCell"/>
</dbReference>
<dbReference type="InterPro" id="IPR029240">
    <property type="entry name" value="MMS19_N"/>
</dbReference>
<comment type="subunit">
    <text evidence="5">Component of the CIA complex.</text>
</comment>
<evidence type="ECO:0000256" key="3">
    <source>
        <dbReference type="ARBA" id="ARBA00022737"/>
    </source>
</evidence>
<dbReference type="Proteomes" id="UP000648187">
    <property type="component" value="Unassembled WGS sequence"/>
</dbReference>
<dbReference type="GO" id="GO:0005819">
    <property type="term" value="C:spindle"/>
    <property type="evidence" value="ECO:0007669"/>
    <property type="project" value="UniProtKB-SubCell"/>
</dbReference>
<dbReference type="PANTHER" id="PTHR12891:SF0">
    <property type="entry name" value="MMS19 NUCLEOTIDE EXCISION REPAIR PROTEIN HOMOLOG"/>
    <property type="match status" value="1"/>
</dbReference>
<dbReference type="GO" id="GO:0006281">
    <property type="term" value="P:DNA repair"/>
    <property type="evidence" value="ECO:0007669"/>
    <property type="project" value="UniProtKB-UniRule"/>
</dbReference>
<comment type="caution">
    <text evidence="8">The sequence shown here is derived from an EMBL/GenBank/DDBJ whole genome shotgun (WGS) entry which is preliminary data.</text>
</comment>
<keyword evidence="5" id="KW-0227">DNA damage</keyword>
<evidence type="ECO:0000256" key="5">
    <source>
        <dbReference type="RuleBase" id="RU367072"/>
    </source>
</evidence>
<dbReference type="Gene3D" id="1.25.10.10">
    <property type="entry name" value="Leucine-rich Repeat Variant"/>
    <property type="match status" value="2"/>
</dbReference>
<dbReference type="EMBL" id="JACKWZ010000015">
    <property type="protein sequence ID" value="KAF9422578.1"/>
    <property type="molecule type" value="Genomic_DNA"/>
</dbReference>
<evidence type="ECO:0000256" key="1">
    <source>
        <dbReference type="ARBA" id="ARBA00004123"/>
    </source>
</evidence>
<dbReference type="Pfam" id="PF12460">
    <property type="entry name" value="MMS19_C"/>
    <property type="match status" value="1"/>
</dbReference>
<evidence type="ECO:0000256" key="4">
    <source>
        <dbReference type="ARBA" id="ARBA00023242"/>
    </source>
</evidence>
<keyword evidence="4 5" id="KW-0539">Nucleus</keyword>
<dbReference type="SUPFAM" id="SSF48371">
    <property type="entry name" value="ARM repeat"/>
    <property type="match status" value="2"/>
</dbReference>
<keyword evidence="3" id="KW-0677">Repeat</keyword>
<dbReference type="Pfam" id="PF14500">
    <property type="entry name" value="MMS19_N"/>
    <property type="match status" value="1"/>
</dbReference>
<dbReference type="PANTHER" id="PTHR12891">
    <property type="entry name" value="DNA REPAIR/TRANSCRIPTION PROTEIN MET18/MMS19"/>
    <property type="match status" value="1"/>
</dbReference>
<proteinExistence type="inferred from homology"/>
<dbReference type="GO" id="GO:0051604">
    <property type="term" value="P:protein maturation"/>
    <property type="evidence" value="ECO:0007669"/>
    <property type="project" value="UniProtKB-UniRule"/>
</dbReference>
<keyword evidence="5" id="KW-0234">DNA repair</keyword>
<evidence type="ECO:0000259" key="6">
    <source>
        <dbReference type="Pfam" id="PF12460"/>
    </source>
</evidence>
<gene>
    <name evidence="8" type="ORF">HW555_001782</name>
</gene>
<comment type="function">
    <text evidence="5">Key component of the cytosolic iron-sulfur protein assembly (CIA) complex, a multiprotein complex that mediates the incorporation of iron-sulfur cluster into apoproteins specifically involved in DNA metabolism and genomic integrity. In the CIA complex, MMS19 acts as an adapter between early-acting CIA components and a subset of cellular target iron-sulfur proteins.</text>
</comment>
<dbReference type="InterPro" id="IPR016024">
    <property type="entry name" value="ARM-type_fold"/>
</dbReference>
<evidence type="ECO:0000313" key="9">
    <source>
        <dbReference type="Proteomes" id="UP000648187"/>
    </source>
</evidence>
<dbReference type="InterPro" id="IPR011989">
    <property type="entry name" value="ARM-like"/>
</dbReference>
<protein>
    <recommendedName>
        <fullName evidence="5">MMS19 nucleotide excision repair protein</fullName>
    </recommendedName>
</protein>
<keyword evidence="5" id="KW-0206">Cytoskeleton</keyword>
<sequence>MTSAWFKPELAELIINHGDIFNETHSIIADIVSGHLDIADLVENMAGVLTNKEPENREKGMSFYTKILKELPRDYLNDMQVKFISKFYVDRLKDNHRVIPPVIEGYSVLIDMSEYKMQNCTDFLTILFREVTCQSQTRQDRYNIYVIIQKLCNKDIEYLKSLGSDFVYGVITAMDGERDPRNLVFLFQFLQNFIKNFPLGHLAEEMFDVISCYFPIDFHPSSDDPAAVTREDLANSLMPCLCAIPEFGDPCIILLIEKLDSNLRLAKIDSLKLLVESCKTFTPQSYTPFLRALWSSLNREMSHKTDDELKTIAHEALGALVAKMASTANTDQAFENFLKGIIISAQSTIADATTVAQFVKGTKVLLTAANASNQSCASITRAMVPATVAYYELKTAPKLQIASLDFIGDLYEIANKKGLLDEVRAQITNVPQVCLSAVSQSSKEFQMAGFKTLIRVQECLGEDLVLPFVEVLIYNVQHAQDNDLLSISVETIHVIARKYPELIMNLVVKGKCSIENISQDKIAFQKRLNVLTNLASIDDFTKVIIEEMLKIITANDPEALHVVEALSGSISMASVFTTEKVTQIESDHGLIDPVLDWLYKEISSSSPDALAHGYTLIANTIGSLPPEKQENILVKHTPQALERCMQDDIYFLIIECLYTSLHQSVYNSKFEEIMTVALQVALKSDKDLLRTKACVLIAHLLNKAEHGQKFELLYELLKTQLASCNREDEKLCPRLIQLYGWITKSLLMRGSDVFLFWLQKIVGILAISQYCTHGSEAIKLIMNENTDYLNRKQHCRISLLYKQRMFETFSALTEKIKPNLSAETKESYLLSWAYVLDKAPKTVLKNEANKIAPIVIDCLEYDNKDMLQVSLDVLCHFVQSNPTAVSDSLQTILPRLIALSKYMKSMDVRIKSLECLYDIANTFRTSTLLPYKQDVLLDLAPALDDKKRLVRNVAVRARSRWFLVGAPGEDKPN</sequence>
<name>A0A835LAU9_SPOEX</name>
<feature type="domain" description="MMS19 N-terminal" evidence="7">
    <location>
        <begin position="42"/>
        <end position="302"/>
    </location>
</feature>
<dbReference type="InterPro" id="IPR039920">
    <property type="entry name" value="MMS19"/>
</dbReference>
<keyword evidence="9" id="KW-1185">Reference proteome</keyword>
<dbReference type="InterPro" id="IPR024687">
    <property type="entry name" value="MMS19_C"/>
</dbReference>
<evidence type="ECO:0000256" key="2">
    <source>
        <dbReference type="ARBA" id="ARBA00009340"/>
    </source>
</evidence>
<comment type="subcellular location">
    <subcellularLocation>
        <location evidence="5">Cytoplasm</location>
        <location evidence="5">Cytoskeleton</location>
        <location evidence="5">Spindle</location>
    </subcellularLocation>
    <subcellularLocation>
        <location evidence="1 5">Nucleus</location>
    </subcellularLocation>
</comment>
<feature type="domain" description="MMS19 C-terminal" evidence="6">
    <location>
        <begin position="649"/>
        <end position="919"/>
    </location>
</feature>
<dbReference type="GO" id="GO:0097361">
    <property type="term" value="C:cytosolic [4Fe-4S] assembly targeting complex"/>
    <property type="evidence" value="ECO:0007669"/>
    <property type="project" value="UniProtKB-UniRule"/>
</dbReference>
<accession>A0A835LAU9</accession>
<dbReference type="AlphaFoldDB" id="A0A835LAU9"/>
<reference evidence="8" key="1">
    <citation type="submission" date="2020-08" db="EMBL/GenBank/DDBJ databases">
        <title>Spodoptera exigua strain:BAW_Kor-Di-RS1 Genome sequencing and assembly.</title>
        <authorList>
            <person name="Kim J."/>
            <person name="Nam H.Y."/>
            <person name="Kwon M."/>
            <person name="Choi J.H."/>
            <person name="Cho S.R."/>
            <person name="Kim G.-H."/>
        </authorList>
    </citation>
    <scope>NUCLEOTIDE SEQUENCE</scope>
    <source>
        <strain evidence="8">BAW_Kor-Di-RS1</strain>
        <tissue evidence="8">Whole-body</tissue>
    </source>
</reference>
<evidence type="ECO:0000313" key="8">
    <source>
        <dbReference type="EMBL" id="KAF9422578.1"/>
    </source>
</evidence>
<keyword evidence="5" id="KW-0963">Cytoplasm</keyword>
<evidence type="ECO:0000259" key="7">
    <source>
        <dbReference type="Pfam" id="PF14500"/>
    </source>
</evidence>
<organism evidence="8 9">
    <name type="scientific">Spodoptera exigua</name>
    <name type="common">Beet armyworm</name>
    <name type="synonym">Noctua fulgens</name>
    <dbReference type="NCBI Taxonomy" id="7107"/>
    <lineage>
        <taxon>Eukaryota</taxon>
        <taxon>Metazoa</taxon>
        <taxon>Ecdysozoa</taxon>
        <taxon>Arthropoda</taxon>
        <taxon>Hexapoda</taxon>
        <taxon>Insecta</taxon>
        <taxon>Pterygota</taxon>
        <taxon>Neoptera</taxon>
        <taxon>Endopterygota</taxon>
        <taxon>Lepidoptera</taxon>
        <taxon>Glossata</taxon>
        <taxon>Ditrysia</taxon>
        <taxon>Noctuoidea</taxon>
        <taxon>Noctuidae</taxon>
        <taxon>Amphipyrinae</taxon>
        <taxon>Spodoptera</taxon>
    </lineage>
</organism>